<dbReference type="InterPro" id="IPR016039">
    <property type="entry name" value="Thiolase-like"/>
</dbReference>
<accession>A0A3B0Y0Q9</accession>
<dbReference type="InterPro" id="IPR020616">
    <property type="entry name" value="Thiolase_N"/>
</dbReference>
<evidence type="ECO:0000256" key="2">
    <source>
        <dbReference type="ARBA" id="ARBA00022679"/>
    </source>
</evidence>
<name>A0A3B0Y0Q9_9ZZZZ</name>
<keyword evidence="2 7" id="KW-0808">Transferase</keyword>
<dbReference type="PIRSF" id="PIRSF000429">
    <property type="entry name" value="Ac-CoA_Ac_transf"/>
    <property type="match status" value="1"/>
</dbReference>
<dbReference type="InterPro" id="IPR020617">
    <property type="entry name" value="Thiolase_C"/>
</dbReference>
<dbReference type="CDD" id="cd00751">
    <property type="entry name" value="thiolase"/>
    <property type="match status" value="1"/>
</dbReference>
<dbReference type="PANTHER" id="PTHR18919">
    <property type="entry name" value="ACETYL-COA C-ACYLTRANSFERASE"/>
    <property type="match status" value="1"/>
</dbReference>
<protein>
    <submittedName>
        <fullName evidence="7">3-ketoacyl-CoA thiolase @ Acetyl-CoA acetyltransferase</fullName>
        <ecNumber evidence="7">2.3.1.16</ecNumber>
        <ecNumber evidence="7">2.3.1.9</ecNumber>
    </submittedName>
</protein>
<reference evidence="7" key="1">
    <citation type="submission" date="2018-06" db="EMBL/GenBank/DDBJ databases">
        <authorList>
            <person name="Zhirakovskaya E."/>
        </authorList>
    </citation>
    <scope>NUCLEOTIDE SEQUENCE</scope>
</reference>
<dbReference type="EMBL" id="UOFG01000163">
    <property type="protein sequence ID" value="VAW62084.1"/>
    <property type="molecule type" value="Genomic_DNA"/>
</dbReference>
<dbReference type="PROSITE" id="PS00737">
    <property type="entry name" value="THIOLASE_2"/>
    <property type="match status" value="1"/>
</dbReference>
<keyword evidence="3 7" id="KW-0012">Acyltransferase</keyword>
<dbReference type="Pfam" id="PF00108">
    <property type="entry name" value="Thiolase_N"/>
    <property type="match status" value="1"/>
</dbReference>
<evidence type="ECO:0000256" key="3">
    <source>
        <dbReference type="ARBA" id="ARBA00023315"/>
    </source>
</evidence>
<dbReference type="AlphaFoldDB" id="A0A3B0Y0Q9"/>
<dbReference type="SUPFAM" id="SSF53901">
    <property type="entry name" value="Thiolase-like"/>
    <property type="match status" value="2"/>
</dbReference>
<feature type="domain" description="Thiolase N-terminal" evidence="5">
    <location>
        <begin position="7"/>
        <end position="280"/>
    </location>
</feature>
<dbReference type="Gene3D" id="3.40.47.10">
    <property type="match status" value="1"/>
</dbReference>
<dbReference type="EC" id="2.3.1.16" evidence="7"/>
<dbReference type="PANTHER" id="PTHR18919:SF151">
    <property type="entry name" value="BLR2427 PROTEIN"/>
    <property type="match status" value="1"/>
</dbReference>
<dbReference type="PROSITE" id="PS00099">
    <property type="entry name" value="THIOLASE_3"/>
    <property type="match status" value="1"/>
</dbReference>
<feature type="region of interest" description="Disordered" evidence="4">
    <location>
        <begin position="426"/>
        <end position="448"/>
    </location>
</feature>
<evidence type="ECO:0000259" key="6">
    <source>
        <dbReference type="Pfam" id="PF02803"/>
    </source>
</evidence>
<dbReference type="InterPro" id="IPR020613">
    <property type="entry name" value="Thiolase_CS"/>
</dbReference>
<dbReference type="InterPro" id="IPR020610">
    <property type="entry name" value="Thiolase_AS"/>
</dbReference>
<comment type="similarity">
    <text evidence="1">Belongs to the thiolase-like superfamily. Thiolase family.</text>
</comment>
<dbReference type="InterPro" id="IPR002155">
    <property type="entry name" value="Thiolase"/>
</dbReference>
<feature type="domain" description="Thiolase C-terminal" evidence="6">
    <location>
        <begin position="289"/>
        <end position="426"/>
    </location>
</feature>
<proteinExistence type="inferred from homology"/>
<evidence type="ECO:0000256" key="1">
    <source>
        <dbReference type="ARBA" id="ARBA00010982"/>
    </source>
</evidence>
<evidence type="ECO:0000259" key="5">
    <source>
        <dbReference type="Pfam" id="PF00108"/>
    </source>
</evidence>
<gene>
    <name evidence="7" type="ORF">MNBD_GAMMA11-941</name>
</gene>
<sequence length="448" mass="48032">MSKNRNVFIVDGKRTPFLKARGKPGPFLASDLAVAAARPLLLKNNINLAELDEVIVGCVMPTADEANIARVIALRLGIPESVPAWTVQRNCASGLQALDCAWQNIQSGKSDLVLAGGTEAMSRAPILYNDLMVNWLSLMMGARTFGQKAAAITKLRPAFFKPIIALIRGLSDPIVGLSMGQTTEEIAYRFDISREQMDEFAVSSHQRLATATDNGHLDEIEAIYDNAGTYFDTDDGIRRDSSIANLGKLKPYFDRKYGTVTPGNSAQITDGAAMLLLASEKAVKKHELPVLAKITDSQWAGLSPRQMGLGPAHAMAPIMQRNKLQIEDIDNWEINEAFAGQVLGCLAAWKQKDYCKNELGLKKALGQIPLDKLNVDGGGISLGHPVGASGARIVLHLASTLKRNNSKQGIASLCIGGGQGGAMMIENPNIQSTAPGNSADDSEKEGAQ</sequence>
<evidence type="ECO:0000256" key="4">
    <source>
        <dbReference type="SAM" id="MobiDB-lite"/>
    </source>
</evidence>
<dbReference type="EC" id="2.3.1.9" evidence="7"/>
<dbReference type="Pfam" id="PF02803">
    <property type="entry name" value="Thiolase_C"/>
    <property type="match status" value="1"/>
</dbReference>
<dbReference type="NCBIfam" id="TIGR01930">
    <property type="entry name" value="AcCoA-C-Actrans"/>
    <property type="match status" value="1"/>
</dbReference>
<evidence type="ECO:0000313" key="7">
    <source>
        <dbReference type="EMBL" id="VAW62084.1"/>
    </source>
</evidence>
<organism evidence="7">
    <name type="scientific">hydrothermal vent metagenome</name>
    <dbReference type="NCBI Taxonomy" id="652676"/>
    <lineage>
        <taxon>unclassified sequences</taxon>
        <taxon>metagenomes</taxon>
        <taxon>ecological metagenomes</taxon>
    </lineage>
</organism>
<dbReference type="GO" id="GO:0003985">
    <property type="term" value="F:acetyl-CoA C-acetyltransferase activity"/>
    <property type="evidence" value="ECO:0007669"/>
    <property type="project" value="UniProtKB-EC"/>
</dbReference>
<dbReference type="NCBIfam" id="NF006030">
    <property type="entry name" value="PRK08170.1"/>
    <property type="match status" value="1"/>
</dbReference>